<protein>
    <recommendedName>
        <fullName evidence="5">Transmembrane protein</fullName>
    </recommendedName>
</protein>
<feature type="region of interest" description="Disordered" evidence="1">
    <location>
        <begin position="563"/>
        <end position="584"/>
    </location>
</feature>
<dbReference type="AlphaFoldDB" id="A0A8S1M4T7"/>
<keyword evidence="2" id="KW-0472">Membrane</keyword>
<reference evidence="3" key="1">
    <citation type="submission" date="2021-01" db="EMBL/GenBank/DDBJ databases">
        <authorList>
            <consortium name="Genoscope - CEA"/>
            <person name="William W."/>
        </authorList>
    </citation>
    <scope>NUCLEOTIDE SEQUENCE</scope>
</reference>
<gene>
    <name evidence="3" type="ORF">PSON_ATCC_30995.1.T0290342</name>
</gene>
<keyword evidence="2" id="KW-0812">Transmembrane</keyword>
<dbReference type="Proteomes" id="UP000692954">
    <property type="component" value="Unassembled WGS sequence"/>
</dbReference>
<dbReference type="OrthoDB" id="289790at2759"/>
<proteinExistence type="predicted"/>
<feature type="transmembrane region" description="Helical" evidence="2">
    <location>
        <begin position="503"/>
        <end position="524"/>
    </location>
</feature>
<sequence length="584" mass="68043">MILILIFVNLIEGIVIKEVTDKNQTKKFHLDHATTIITMPGASDSILIGHQNDSYCWPQQPAVKTEIKTMNIITEKDLTDYVYQEETPLNFGQFIGMVHVRDGFIAITSNAKIYHLKFNYNYIHEIFSFPEYGNPYEFAGFRWKVDLQAYAPTTEDKEEIPQILYLKTNNLVLVLYPNSAQFFSMYEMDANSKNLILYTASSWKQRKERGLTKEYFGYVYSSVGRDGIDIYRVSSYDVRFELTIDLINLFPDFTKLSDFIVIKKEHDEFHMFMLDVVIGLIELAIEIDDGEFKYKVRPEIPRKEGGIAVDTKNGRNVFVVYKELFRYSIIEYLYDKNIEGYEIVNEHISYQKVVGLKVTDEFVLIQGLIHHQLIFSNSFKLVNPDTEPTIYTQFGIRNFMFFDANITDQPLLKKFNITGFQFDDFFFGVTASGAVLVRYNFTPAGVKCFSNNETQVLTQQSYQVKYNVTQFIDGEVNRDFVVRHSFNLVVQLSYPEPILEDELIKTLVLVFVLLLVCLLALGCVEKVRQKNENEKFKSQPKTVEMIIQQNPFSKINQKLMSEDYKSKQEKKKDKKKSQMQQQLI</sequence>
<organism evidence="3 4">
    <name type="scientific">Paramecium sonneborni</name>
    <dbReference type="NCBI Taxonomy" id="65129"/>
    <lineage>
        <taxon>Eukaryota</taxon>
        <taxon>Sar</taxon>
        <taxon>Alveolata</taxon>
        <taxon>Ciliophora</taxon>
        <taxon>Intramacronucleata</taxon>
        <taxon>Oligohymenophorea</taxon>
        <taxon>Peniculida</taxon>
        <taxon>Parameciidae</taxon>
        <taxon>Paramecium</taxon>
    </lineage>
</organism>
<keyword evidence="2" id="KW-1133">Transmembrane helix</keyword>
<dbReference type="EMBL" id="CAJJDN010000029">
    <property type="protein sequence ID" value="CAD8072741.1"/>
    <property type="molecule type" value="Genomic_DNA"/>
</dbReference>
<evidence type="ECO:0000313" key="3">
    <source>
        <dbReference type="EMBL" id="CAD8072741.1"/>
    </source>
</evidence>
<name>A0A8S1M4T7_9CILI</name>
<keyword evidence="4" id="KW-1185">Reference proteome</keyword>
<evidence type="ECO:0000256" key="1">
    <source>
        <dbReference type="SAM" id="MobiDB-lite"/>
    </source>
</evidence>
<comment type="caution">
    <text evidence="3">The sequence shown here is derived from an EMBL/GenBank/DDBJ whole genome shotgun (WGS) entry which is preliminary data.</text>
</comment>
<evidence type="ECO:0000256" key="2">
    <source>
        <dbReference type="SAM" id="Phobius"/>
    </source>
</evidence>
<accession>A0A8S1M4T7</accession>
<evidence type="ECO:0000313" key="4">
    <source>
        <dbReference type="Proteomes" id="UP000692954"/>
    </source>
</evidence>
<evidence type="ECO:0008006" key="5">
    <source>
        <dbReference type="Google" id="ProtNLM"/>
    </source>
</evidence>